<dbReference type="InterPro" id="IPR015943">
    <property type="entry name" value="WD40/YVTN_repeat-like_dom_sf"/>
</dbReference>
<organism evidence="2 3">
    <name type="scientific">Microbotryum intermedium</name>
    <dbReference type="NCBI Taxonomy" id="269621"/>
    <lineage>
        <taxon>Eukaryota</taxon>
        <taxon>Fungi</taxon>
        <taxon>Dikarya</taxon>
        <taxon>Basidiomycota</taxon>
        <taxon>Pucciniomycotina</taxon>
        <taxon>Microbotryomycetes</taxon>
        <taxon>Microbotryales</taxon>
        <taxon>Microbotryaceae</taxon>
        <taxon>Microbotryum</taxon>
    </lineage>
</organism>
<dbReference type="InterPro" id="IPR019405">
    <property type="entry name" value="Lactonase_7-beta_prop"/>
</dbReference>
<gene>
    <name evidence="2" type="ORF">BQ2448_3806</name>
</gene>
<proteinExistence type="inferred from homology"/>
<accession>A0A238FGN0</accession>
<dbReference type="SUPFAM" id="SSF51004">
    <property type="entry name" value="C-terminal (heme d1) domain of cytochrome cd1-nitrite reductase"/>
    <property type="match status" value="1"/>
</dbReference>
<dbReference type="Proteomes" id="UP000198372">
    <property type="component" value="Unassembled WGS sequence"/>
</dbReference>
<dbReference type="EMBL" id="FMSP01000006">
    <property type="protein sequence ID" value="SCV71044.1"/>
    <property type="molecule type" value="Genomic_DNA"/>
</dbReference>
<reference evidence="3" key="1">
    <citation type="submission" date="2016-09" db="EMBL/GenBank/DDBJ databases">
        <authorList>
            <person name="Jeantristanb JTB J.-T."/>
            <person name="Ricardo R."/>
        </authorList>
    </citation>
    <scope>NUCLEOTIDE SEQUENCE [LARGE SCALE GENOMIC DNA]</scope>
</reference>
<dbReference type="InterPro" id="IPR011048">
    <property type="entry name" value="Haem_d1_sf"/>
</dbReference>
<evidence type="ECO:0000313" key="3">
    <source>
        <dbReference type="Proteomes" id="UP000198372"/>
    </source>
</evidence>
<protein>
    <submittedName>
        <fullName evidence="2">BQ2448_3806 protein</fullName>
    </submittedName>
</protein>
<dbReference type="PANTHER" id="PTHR30344:SF1">
    <property type="entry name" value="6-PHOSPHOGLUCONOLACTONASE"/>
    <property type="match status" value="1"/>
</dbReference>
<dbReference type="OrthoDB" id="9972196at2759"/>
<dbReference type="PANTHER" id="PTHR30344">
    <property type="entry name" value="6-PHOSPHOGLUCONOLACTONASE-RELATED"/>
    <property type="match status" value="1"/>
</dbReference>
<dbReference type="Pfam" id="PF10282">
    <property type="entry name" value="Lactonase"/>
    <property type="match status" value="1"/>
</dbReference>
<keyword evidence="3" id="KW-1185">Reference proteome</keyword>
<evidence type="ECO:0000313" key="2">
    <source>
        <dbReference type="EMBL" id="SCV71044.1"/>
    </source>
</evidence>
<dbReference type="Gene3D" id="2.130.10.10">
    <property type="entry name" value="YVTN repeat-like/Quinoprotein amine dehydrogenase"/>
    <property type="match status" value="1"/>
</dbReference>
<dbReference type="GO" id="GO:0017057">
    <property type="term" value="F:6-phosphogluconolactonase activity"/>
    <property type="evidence" value="ECO:0007669"/>
    <property type="project" value="TreeGrafter"/>
</dbReference>
<dbReference type="AlphaFoldDB" id="A0A238FGN0"/>
<name>A0A238FGN0_9BASI</name>
<evidence type="ECO:0000256" key="1">
    <source>
        <dbReference type="ARBA" id="ARBA00005564"/>
    </source>
</evidence>
<dbReference type="InterPro" id="IPR050282">
    <property type="entry name" value="Cycloisomerase_2"/>
</dbReference>
<comment type="similarity">
    <text evidence="1">Belongs to the cycloisomerase 2 family.</text>
</comment>
<dbReference type="STRING" id="269621.A0A238FGN0"/>
<sequence length="368" mass="40141">MSLSHILYVGSYASTLSSLTLTVPTLPLFDLASLGSAPSWITQHGTTLYTADEFSQPYAYHSSYLIDATDPTTLHFKDELKVQHELGAVHLVLSSDHAHLYSANYVSGSVTHIPLDGRTGTYLHQGPAPQSIDFTGAGPVLERQKGPDAHQVVLEPRGQYLLVCDLGSDQIRVFDTQADSHLEPLDPIHVPAGSGPRHLVIVGKGTTQDPTLIYLVNELSNTLIIAHLNYPQHPSKHLTWDVLQTLSFLPQDQTTKGWLGGEVVVSPDRKYVFVSNRSPKNAPAAKGKDVLSIFTLDPSSGKVESEEPSLFELQGLHPRHMSLSSKGDMLAVALQHSDQVVVYKRQGKGLSLIGQVEVKKPTCVIWAQ</sequence>